<keyword evidence="1" id="KW-0238">DNA-binding</keyword>
<accession>E3G6G4</accession>
<protein>
    <submittedName>
        <fullName evidence="3">Diguanylate phosphodiesterase</fullName>
    </submittedName>
</protein>
<sequence>MSLTMPDVRDALHNNWFIPFFQPVHDTVGNECVGAEVLARLSHPLLGVLPPSEFLPHMRDQQDLAVLTRALMTESCHRFAGQALPAGFMLTFNVTTDMLEQSWLHASCEALIAALGGRVTVILEILEHASFEEFHQQLLSSVSLLRRKGVRLALDDFGTGYSGLALLHQVGGDYLKIPREFIAAMTREKTADCIIDNIVHLADILQLGIIAEGVECQSQISALSAKGVTLVQGFCYSPPIDGDEFITYLRQTGSAMTSEDATVNTITRHMTPELLHRCARLHRLSPRETEVITLIALGKKLALSSKNSVRSVKTMSVQKLSAYKKIGVKNDVEFIHYLYCLADNTEVA</sequence>
<dbReference type="InterPro" id="IPR050706">
    <property type="entry name" value="Cyclic-di-GMP_PDE-like"/>
</dbReference>
<dbReference type="PROSITE" id="PS50883">
    <property type="entry name" value="EAL"/>
    <property type="match status" value="1"/>
</dbReference>
<dbReference type="InterPro" id="IPR001633">
    <property type="entry name" value="EAL_dom"/>
</dbReference>
<dbReference type="HOGENOM" id="CLU_000445_70_50_6"/>
<reference evidence="4" key="1">
    <citation type="submission" date="2010-10" db="EMBL/GenBank/DDBJ databases">
        <title>Complete sequence of Enterobacter cloacae SCF1.</title>
        <authorList>
            <consortium name="US DOE Joint Genome Institute"/>
            <person name="Lucas S."/>
            <person name="Copeland A."/>
            <person name="Lapidus A."/>
            <person name="Cheng J.-F."/>
            <person name="Bruce D."/>
            <person name="Goodwin L."/>
            <person name="Pitluck S."/>
            <person name="Davenport K."/>
            <person name="Detter J.C."/>
            <person name="Han C."/>
            <person name="Tapia R."/>
            <person name="Land M."/>
            <person name="Hauser L."/>
            <person name="Chang Y.-J."/>
            <person name="Jeffries C."/>
            <person name="Kyrpides N."/>
            <person name="Ivanova N."/>
            <person name="Mikhailova N."/>
            <person name="DeAngelis K."/>
            <person name="Arkin A.P."/>
            <person name="Chivian D."/>
            <person name="Edwards B."/>
            <person name="Woo H."/>
            <person name="Hazen T.C."/>
            <person name="Woyke T."/>
        </authorList>
    </citation>
    <scope>NUCLEOTIDE SEQUENCE [LARGE SCALE GENOMIC DNA]</scope>
    <source>
        <strain evidence="4">SCF1</strain>
    </source>
</reference>
<gene>
    <name evidence="3" type="ordered locus">Entcl_1015</name>
</gene>
<dbReference type="PANTHER" id="PTHR33121">
    <property type="entry name" value="CYCLIC DI-GMP PHOSPHODIESTERASE PDEF"/>
    <property type="match status" value="1"/>
</dbReference>
<evidence type="ECO:0000313" key="4">
    <source>
        <dbReference type="Proteomes" id="UP000006872"/>
    </source>
</evidence>
<name>E3G6G4_ENTLS</name>
<dbReference type="SUPFAM" id="SSF141868">
    <property type="entry name" value="EAL domain-like"/>
    <property type="match status" value="1"/>
</dbReference>
<evidence type="ECO:0000256" key="1">
    <source>
        <dbReference type="ARBA" id="ARBA00023125"/>
    </source>
</evidence>
<dbReference type="InterPro" id="IPR016032">
    <property type="entry name" value="Sig_transdc_resp-reg_C-effctor"/>
</dbReference>
<dbReference type="eggNOG" id="COG4943">
    <property type="taxonomic scope" value="Bacteria"/>
</dbReference>
<dbReference type="InterPro" id="IPR035919">
    <property type="entry name" value="EAL_sf"/>
</dbReference>
<dbReference type="InterPro" id="IPR036388">
    <property type="entry name" value="WH-like_DNA-bd_sf"/>
</dbReference>
<organism evidence="3 4">
    <name type="scientific">Enterobacter lignolyticus (strain SCF1)</name>
    <dbReference type="NCBI Taxonomy" id="701347"/>
    <lineage>
        <taxon>Bacteria</taxon>
        <taxon>Pseudomonadati</taxon>
        <taxon>Pseudomonadota</taxon>
        <taxon>Gammaproteobacteria</taxon>
        <taxon>Enterobacterales</taxon>
        <taxon>Enterobacteriaceae</taxon>
        <taxon>Pluralibacter</taxon>
    </lineage>
</organism>
<dbReference type="CDD" id="cd01948">
    <property type="entry name" value="EAL"/>
    <property type="match status" value="1"/>
</dbReference>
<dbReference type="Proteomes" id="UP000006872">
    <property type="component" value="Chromosome"/>
</dbReference>
<reference evidence="3 4" key="2">
    <citation type="journal article" date="2011" name="Stand. Genomic Sci.">
        <title>Complete genome sequence of 'Enterobacter lignolyticus' SCF1.</title>
        <authorList>
            <person name="Deangelis K.M."/>
            <person name="D'Haeseleer P."/>
            <person name="Chivian D."/>
            <person name="Fortney J.L."/>
            <person name="Khudyakov J."/>
            <person name="Simmons B."/>
            <person name="Woo H."/>
            <person name="Arkin A.P."/>
            <person name="Davenport K.W."/>
            <person name="Goodwin L."/>
            <person name="Chen A."/>
            <person name="Ivanova N."/>
            <person name="Kyrpides N.C."/>
            <person name="Mavromatis K."/>
            <person name="Woyke T."/>
            <person name="Hazen T.C."/>
        </authorList>
    </citation>
    <scope>NUCLEOTIDE SEQUENCE [LARGE SCALE GENOMIC DNA]</scope>
    <source>
        <strain evidence="3 4">SCF1</strain>
    </source>
</reference>
<dbReference type="EMBL" id="CP002272">
    <property type="protein sequence ID" value="ADO47287.1"/>
    <property type="molecule type" value="Genomic_DNA"/>
</dbReference>
<feature type="domain" description="EAL" evidence="2">
    <location>
        <begin position="1"/>
        <end position="253"/>
    </location>
</feature>
<dbReference type="PANTHER" id="PTHR33121:SF80">
    <property type="entry name" value="CYCLIC DI-GMP PHOSPHODIESTERASE PDEL"/>
    <property type="match status" value="1"/>
</dbReference>
<evidence type="ECO:0000259" key="2">
    <source>
        <dbReference type="PROSITE" id="PS50883"/>
    </source>
</evidence>
<proteinExistence type="predicted"/>
<evidence type="ECO:0000313" key="3">
    <source>
        <dbReference type="EMBL" id="ADO47287.1"/>
    </source>
</evidence>
<dbReference type="SUPFAM" id="SSF46894">
    <property type="entry name" value="C-terminal effector domain of the bipartite response regulators"/>
    <property type="match status" value="1"/>
</dbReference>
<dbReference type="Gene3D" id="3.20.20.450">
    <property type="entry name" value="EAL domain"/>
    <property type="match status" value="1"/>
</dbReference>
<dbReference type="RefSeq" id="WP_013365039.1">
    <property type="nucleotide sequence ID" value="NC_014618.1"/>
</dbReference>
<dbReference type="STRING" id="701347.Entcl_1015"/>
<dbReference type="SMART" id="SM00421">
    <property type="entry name" value="HTH_LUXR"/>
    <property type="match status" value="1"/>
</dbReference>
<keyword evidence="4" id="KW-1185">Reference proteome</keyword>
<dbReference type="AlphaFoldDB" id="E3G6G4"/>
<dbReference type="GO" id="GO:0071111">
    <property type="term" value="F:cyclic-guanylate-specific phosphodiesterase activity"/>
    <property type="evidence" value="ECO:0007669"/>
    <property type="project" value="InterPro"/>
</dbReference>
<dbReference type="KEGG" id="esc:Entcl_1015"/>
<dbReference type="GO" id="GO:0003677">
    <property type="term" value="F:DNA binding"/>
    <property type="evidence" value="ECO:0007669"/>
    <property type="project" value="UniProtKB-KW"/>
</dbReference>
<dbReference type="Gene3D" id="1.10.10.10">
    <property type="entry name" value="Winged helix-like DNA-binding domain superfamily/Winged helix DNA-binding domain"/>
    <property type="match status" value="1"/>
</dbReference>
<dbReference type="InterPro" id="IPR000792">
    <property type="entry name" value="Tscrpt_reg_LuxR_C"/>
</dbReference>
<dbReference type="GO" id="GO:0006355">
    <property type="term" value="P:regulation of DNA-templated transcription"/>
    <property type="evidence" value="ECO:0007669"/>
    <property type="project" value="InterPro"/>
</dbReference>
<dbReference type="Pfam" id="PF00563">
    <property type="entry name" value="EAL"/>
    <property type="match status" value="1"/>
</dbReference>
<dbReference type="SMART" id="SM00052">
    <property type="entry name" value="EAL"/>
    <property type="match status" value="1"/>
</dbReference>